<dbReference type="EMBL" id="CP104064">
    <property type="protein sequence ID" value="WAH37852.1"/>
    <property type="molecule type" value="Genomic_DNA"/>
</dbReference>
<reference evidence="7" key="1">
    <citation type="submission" date="2022-08" db="EMBL/GenBank/DDBJ databases">
        <title>Alicyclobacillus dauci DSM2870, complete genome.</title>
        <authorList>
            <person name="Wang Q."/>
            <person name="Cai R."/>
            <person name="Wang Z."/>
        </authorList>
    </citation>
    <scope>NUCLEOTIDE SEQUENCE</scope>
    <source>
        <strain evidence="7">DSM 28700</strain>
    </source>
</reference>
<dbReference type="PROSITE" id="PS01074">
    <property type="entry name" value="TERPENE_SYNTHASES"/>
    <property type="match status" value="1"/>
</dbReference>
<gene>
    <name evidence="7" type="ORF">NZD86_04935</name>
</gene>
<evidence type="ECO:0000256" key="1">
    <source>
        <dbReference type="ARBA" id="ARBA00004999"/>
    </source>
</evidence>
<keyword evidence="8" id="KW-1185">Reference proteome</keyword>
<evidence type="ECO:0000313" key="8">
    <source>
        <dbReference type="Proteomes" id="UP001164803"/>
    </source>
</evidence>
<keyword evidence="3" id="KW-0677">Repeat</keyword>
<organism evidence="7 8">
    <name type="scientific">Alicyclobacillus dauci</name>
    <dbReference type="NCBI Taxonomy" id="1475485"/>
    <lineage>
        <taxon>Bacteria</taxon>
        <taxon>Bacillati</taxon>
        <taxon>Bacillota</taxon>
        <taxon>Bacilli</taxon>
        <taxon>Bacillales</taxon>
        <taxon>Alicyclobacillaceae</taxon>
        <taxon>Alicyclobacillus</taxon>
    </lineage>
</organism>
<comment type="pathway">
    <text evidence="1">Secondary metabolite biosynthesis; hopanoid biosynthesis.</text>
</comment>
<dbReference type="InterPro" id="IPR018333">
    <property type="entry name" value="Squalene_cyclase"/>
</dbReference>
<dbReference type="InterPro" id="IPR032697">
    <property type="entry name" value="SQ_cyclase_N"/>
</dbReference>
<dbReference type="InterPro" id="IPR032696">
    <property type="entry name" value="SQ_cyclase_C"/>
</dbReference>
<dbReference type="InterPro" id="IPR008930">
    <property type="entry name" value="Terpenoid_cyclase/PrenylTrfase"/>
</dbReference>
<feature type="domain" description="Squalene cyclase N-terminal" evidence="6">
    <location>
        <begin position="207"/>
        <end position="270"/>
    </location>
</feature>
<evidence type="ECO:0000256" key="3">
    <source>
        <dbReference type="ARBA" id="ARBA00022737"/>
    </source>
</evidence>
<feature type="domain" description="Squalene cyclase N-terminal" evidence="6">
    <location>
        <begin position="10"/>
        <end position="195"/>
    </location>
</feature>
<dbReference type="SUPFAM" id="SSF48239">
    <property type="entry name" value="Terpenoid cyclases/Protein prenyltransferases"/>
    <property type="match status" value="2"/>
</dbReference>
<accession>A0ABY6Z5E6</accession>
<dbReference type="Proteomes" id="UP001164803">
    <property type="component" value="Chromosome"/>
</dbReference>
<dbReference type="SFLD" id="SFLDG01016">
    <property type="entry name" value="Prenyltransferase_Like_2"/>
    <property type="match status" value="1"/>
</dbReference>
<dbReference type="Gene3D" id="1.50.10.20">
    <property type="match status" value="2"/>
</dbReference>
<sequence>MYDHLIKTAIDNAARRILMHQREDGAFVFWNELNPLSDAVTVIFLSLIGQADDPLIPQLCRDLIEGQQADGTWVAYPDQESNVSATVLAYFALKLARYPVPPERMAAARQMILHHGGINRASNLTKIILAIAGQIPWTDLPYPFIDVVLWEPDAFVSIYDFASFTRLHMVPFMLLSHLQFHYNLPEEVGVKDLVHPSFHLSIPRLPQKHDEAINRCREFILGRLEVNGTLASYHLATVLAAFALKAVGRPEDAGVIERAITGLKGMVVRRGGAVIQQQFTSTVWDTSLSMQALIATRNPITHDALNRGARYLLSRQSTRASDWHVHAPKARPGGWGFSDVNLMYPDVDDTIAALGALYPFKHSHSLAWRRGANWVLAMQNDDGGWSPFDHNSNKAWLEHIPINDMGRAMTDPSTADITGRVLATIASTHIHAPSAVADGVQWLLRHQRDDGSWFGRWGIAFIYGTWAAVQGLRLCGLPEGTSAMQRALAFLEGIQHDDGGFGESCKSHEVDSFTPLSTSTPSQTAWGLMAMMFASPRRTKRIDRAAEYLLSHTVRRGGWYERYPTGAAVAGQAYVRYHSYPYVWPILALNIYRRRYF</sequence>
<keyword evidence="4" id="KW-0413">Isomerase</keyword>
<dbReference type="PANTHER" id="PTHR11764">
    <property type="entry name" value="TERPENE CYCLASE/MUTASE FAMILY MEMBER"/>
    <property type="match status" value="1"/>
</dbReference>
<dbReference type="RefSeq" id="WP_268045383.1">
    <property type="nucleotide sequence ID" value="NZ_CP104064.1"/>
</dbReference>
<dbReference type="InterPro" id="IPR002365">
    <property type="entry name" value="Terpene_synthase_CS"/>
</dbReference>
<proteinExistence type="inferred from homology"/>
<protein>
    <submittedName>
        <fullName evidence="7">Squalene--hopene cyclase</fullName>
    </submittedName>
</protein>
<evidence type="ECO:0000256" key="2">
    <source>
        <dbReference type="ARBA" id="ARBA00009755"/>
    </source>
</evidence>
<evidence type="ECO:0000259" key="6">
    <source>
        <dbReference type="Pfam" id="PF13249"/>
    </source>
</evidence>
<evidence type="ECO:0000313" key="7">
    <source>
        <dbReference type="EMBL" id="WAH37852.1"/>
    </source>
</evidence>
<evidence type="ECO:0000259" key="5">
    <source>
        <dbReference type="Pfam" id="PF13243"/>
    </source>
</evidence>
<dbReference type="PANTHER" id="PTHR11764:SF20">
    <property type="entry name" value="LANOSTEROL SYNTHASE"/>
    <property type="match status" value="1"/>
</dbReference>
<dbReference type="Pfam" id="PF13249">
    <property type="entry name" value="SQHop_cyclase_N"/>
    <property type="match status" value="2"/>
</dbReference>
<comment type="similarity">
    <text evidence="2">Belongs to the terpene cyclase/mutase family.</text>
</comment>
<feature type="domain" description="Squalene cyclase C-terminal" evidence="5">
    <location>
        <begin position="281"/>
        <end position="594"/>
    </location>
</feature>
<dbReference type="Pfam" id="PF13243">
    <property type="entry name" value="SQHop_cyclase_C"/>
    <property type="match status" value="1"/>
</dbReference>
<name>A0ABY6Z5E6_9BACL</name>
<evidence type="ECO:0000256" key="4">
    <source>
        <dbReference type="ARBA" id="ARBA00023235"/>
    </source>
</evidence>